<dbReference type="InterPro" id="IPR036259">
    <property type="entry name" value="MFS_trans_sf"/>
</dbReference>
<comment type="caution">
    <text evidence="10">The sequence shown here is derived from an EMBL/GenBank/DDBJ whole genome shotgun (WGS) entry which is preliminary data.</text>
</comment>
<dbReference type="PROSITE" id="PS00872">
    <property type="entry name" value="NA_GALACTOSIDE_SYMP"/>
    <property type="match status" value="1"/>
</dbReference>
<dbReference type="Proteomes" id="UP000323708">
    <property type="component" value="Unassembled WGS sequence"/>
</dbReference>
<feature type="transmembrane region" description="Helical" evidence="9">
    <location>
        <begin position="353"/>
        <end position="373"/>
    </location>
</feature>
<comment type="subcellular location">
    <subcellularLocation>
        <location evidence="1">Cell membrane</location>
        <topology evidence="1">Multi-pass membrane protein</topology>
    </subcellularLocation>
</comment>
<keyword evidence="7 9" id="KW-0472">Membrane</keyword>
<organism evidence="10 11">
    <name type="scientific">Pseudohalioglobus sediminis</name>
    <dbReference type="NCBI Taxonomy" id="2606449"/>
    <lineage>
        <taxon>Bacteria</taxon>
        <taxon>Pseudomonadati</taxon>
        <taxon>Pseudomonadota</taxon>
        <taxon>Gammaproteobacteria</taxon>
        <taxon>Cellvibrionales</taxon>
        <taxon>Halieaceae</taxon>
        <taxon>Pseudohalioglobus</taxon>
    </lineage>
</organism>
<feature type="transmembrane region" description="Helical" evidence="9">
    <location>
        <begin position="424"/>
        <end position="449"/>
    </location>
</feature>
<dbReference type="PANTHER" id="PTHR11328:SF24">
    <property type="entry name" value="MAJOR FACILITATOR SUPERFAMILY (MFS) PROFILE DOMAIN-CONTAINING PROTEIN"/>
    <property type="match status" value="1"/>
</dbReference>
<dbReference type="EMBL" id="VTUX01000003">
    <property type="protein sequence ID" value="KAA1192499.1"/>
    <property type="molecule type" value="Genomic_DNA"/>
</dbReference>
<evidence type="ECO:0000256" key="5">
    <source>
        <dbReference type="ARBA" id="ARBA00022692"/>
    </source>
</evidence>
<keyword evidence="5 9" id="KW-0812">Transmembrane</keyword>
<evidence type="ECO:0000256" key="1">
    <source>
        <dbReference type="ARBA" id="ARBA00004651"/>
    </source>
</evidence>
<feature type="transmembrane region" description="Helical" evidence="9">
    <location>
        <begin position="135"/>
        <end position="158"/>
    </location>
</feature>
<keyword evidence="11" id="KW-1185">Reference proteome</keyword>
<feature type="transmembrane region" description="Helical" evidence="9">
    <location>
        <begin position="40"/>
        <end position="62"/>
    </location>
</feature>
<evidence type="ECO:0000256" key="9">
    <source>
        <dbReference type="SAM" id="Phobius"/>
    </source>
</evidence>
<keyword evidence="3" id="KW-0813">Transport</keyword>
<reference evidence="10 11" key="1">
    <citation type="submission" date="2019-09" db="EMBL/GenBank/DDBJ databases">
        <authorList>
            <person name="Chen X.-Y."/>
        </authorList>
    </citation>
    <scope>NUCLEOTIDE SEQUENCE [LARGE SCALE GENOMIC DNA]</scope>
    <source>
        <strain evidence="10 11">NY5</strain>
    </source>
</reference>
<proteinExistence type="inferred from homology"/>
<sequence length="466" mass="50381">MTDNRPARPPVIQTRGAGDAENAPLPTTPHSLDPSPRTSLTYASLQLLIAYVTLAIVNYVPAFYASEVGIPMLAISALMLLSRGLDVITDPLIGFLSDRTSSRLGRRKPWILAGAPVLLLGCWLLFLPPDHAGKLYFLAGISILFLGLTMVQLPYVAWGAELASSYDGRTRVTSLRERVGALGSICALLTAFVVARAGHENLRPVLEVMTWVIFLCLPPLILLAVRRVPAGHPHIGEHVPFFHGAMIAFRNRSFRLFALAILLLYIGITPGGAVGWFLFDHYFSRPDLYAPSLLLEFIASFIGLPVWTAIAVRTSKHRALSYALLWIALFTAVIPLMAAFGVWGIIVTITLRSLALGALLMLPMAIIADVIDLDAATTGTQRTGVYMAFGGIVVKFAITVGVAAALAIPGLFGFDATSHANSDTALFSVIGTYSWMPGLFFLAAVPLFWRFPLDRSELAKAQAALD</sequence>
<keyword evidence="4" id="KW-1003">Cell membrane</keyword>
<dbReference type="InterPro" id="IPR039672">
    <property type="entry name" value="MFS_2"/>
</dbReference>
<dbReference type="AlphaFoldDB" id="A0A5B0X2W8"/>
<evidence type="ECO:0000256" key="4">
    <source>
        <dbReference type="ARBA" id="ARBA00022475"/>
    </source>
</evidence>
<dbReference type="Gene3D" id="1.20.1250.20">
    <property type="entry name" value="MFS general substrate transporter like domains"/>
    <property type="match status" value="1"/>
</dbReference>
<feature type="transmembrane region" description="Helical" evidence="9">
    <location>
        <begin position="385"/>
        <end position="412"/>
    </location>
</feature>
<evidence type="ECO:0000256" key="7">
    <source>
        <dbReference type="ARBA" id="ARBA00023136"/>
    </source>
</evidence>
<evidence type="ECO:0000256" key="6">
    <source>
        <dbReference type="ARBA" id="ARBA00022989"/>
    </source>
</evidence>
<name>A0A5B0X2W8_9GAMM</name>
<accession>A0A5B0X2W8</accession>
<feature type="transmembrane region" description="Helical" evidence="9">
    <location>
        <begin position="256"/>
        <end position="279"/>
    </location>
</feature>
<dbReference type="PANTHER" id="PTHR11328">
    <property type="entry name" value="MAJOR FACILITATOR SUPERFAMILY DOMAIN-CONTAINING PROTEIN"/>
    <property type="match status" value="1"/>
</dbReference>
<feature type="transmembrane region" description="Helical" evidence="9">
    <location>
        <begin position="110"/>
        <end position="129"/>
    </location>
</feature>
<evidence type="ECO:0000256" key="3">
    <source>
        <dbReference type="ARBA" id="ARBA00022448"/>
    </source>
</evidence>
<evidence type="ECO:0000313" key="10">
    <source>
        <dbReference type="EMBL" id="KAA1192499.1"/>
    </source>
</evidence>
<evidence type="ECO:0000256" key="8">
    <source>
        <dbReference type="SAM" id="MobiDB-lite"/>
    </source>
</evidence>
<comment type="similarity">
    <text evidence="2">Belongs to the sodium:galactoside symporter (TC 2.A.2) family.</text>
</comment>
<feature type="transmembrane region" description="Helical" evidence="9">
    <location>
        <begin position="205"/>
        <end position="225"/>
    </location>
</feature>
<evidence type="ECO:0000256" key="2">
    <source>
        <dbReference type="ARBA" id="ARBA00009617"/>
    </source>
</evidence>
<dbReference type="GO" id="GO:0008643">
    <property type="term" value="P:carbohydrate transport"/>
    <property type="evidence" value="ECO:0007669"/>
    <property type="project" value="InterPro"/>
</dbReference>
<dbReference type="Pfam" id="PF13347">
    <property type="entry name" value="MFS_2"/>
    <property type="match status" value="1"/>
</dbReference>
<feature type="transmembrane region" description="Helical" evidence="9">
    <location>
        <begin position="291"/>
        <end position="312"/>
    </location>
</feature>
<protein>
    <submittedName>
        <fullName evidence="10">MFS transporter</fullName>
    </submittedName>
</protein>
<gene>
    <name evidence="10" type="ORF">F0M18_07455</name>
</gene>
<dbReference type="GO" id="GO:0005886">
    <property type="term" value="C:plasma membrane"/>
    <property type="evidence" value="ECO:0007669"/>
    <property type="project" value="UniProtKB-SubCell"/>
</dbReference>
<feature type="transmembrane region" description="Helical" evidence="9">
    <location>
        <begin position="68"/>
        <end position="89"/>
    </location>
</feature>
<feature type="transmembrane region" description="Helical" evidence="9">
    <location>
        <begin position="179"/>
        <end position="199"/>
    </location>
</feature>
<feature type="transmembrane region" description="Helical" evidence="9">
    <location>
        <begin position="324"/>
        <end position="347"/>
    </location>
</feature>
<feature type="region of interest" description="Disordered" evidence="8">
    <location>
        <begin position="1"/>
        <end position="36"/>
    </location>
</feature>
<dbReference type="GO" id="GO:0015293">
    <property type="term" value="F:symporter activity"/>
    <property type="evidence" value="ECO:0007669"/>
    <property type="project" value="InterPro"/>
</dbReference>
<dbReference type="SUPFAM" id="SSF103473">
    <property type="entry name" value="MFS general substrate transporter"/>
    <property type="match status" value="1"/>
</dbReference>
<evidence type="ECO:0000313" key="11">
    <source>
        <dbReference type="Proteomes" id="UP000323708"/>
    </source>
</evidence>
<dbReference type="InterPro" id="IPR018043">
    <property type="entry name" value="Na/Gal_symport_CS"/>
</dbReference>
<keyword evidence="6 9" id="KW-1133">Transmembrane helix</keyword>
<dbReference type="GO" id="GO:0006814">
    <property type="term" value="P:sodium ion transport"/>
    <property type="evidence" value="ECO:0007669"/>
    <property type="project" value="InterPro"/>
</dbReference>